<feature type="domain" description="C-type lectin" evidence="4">
    <location>
        <begin position="59"/>
        <end position="165"/>
    </location>
</feature>
<dbReference type="Proteomes" id="UP000504623">
    <property type="component" value="Unplaced"/>
</dbReference>
<evidence type="ECO:0000256" key="2">
    <source>
        <dbReference type="ARBA" id="ARBA00022734"/>
    </source>
</evidence>
<evidence type="ECO:0000313" key="6">
    <source>
        <dbReference type="RefSeq" id="XP_006861243.1"/>
    </source>
</evidence>
<dbReference type="GeneID" id="102831587"/>
<dbReference type="PANTHER" id="PTHR47536:SF1">
    <property type="entry name" value="C-TYPE LECTIN DOMAIN FAMILY 5 MEMBER A"/>
    <property type="match status" value="1"/>
</dbReference>
<sequence length="169" mass="19421">MNWHMIISALIVVVLKVIGMTFFLLHCEEIFSYSSIGFTPNTYFSSLMSPECPRGWNLNSGRCFFLSTTELPWENSRKSCEDEGSSLAIVNTQEKLTFLKDKISAEKYFIGLVYQPSEKRWRWINNSAFTGNVTSYSQDFHCVTIGPTTTFDSALCDISYRWICEKKAK</sequence>
<feature type="transmembrane region" description="Helical" evidence="3">
    <location>
        <begin position="6"/>
        <end position="25"/>
    </location>
</feature>
<accession>A0A9B0WLP2</accession>
<gene>
    <name evidence="6" type="primary">CLEC5A</name>
</gene>
<keyword evidence="3" id="KW-1133">Transmembrane helix</keyword>
<dbReference type="InterPro" id="IPR016187">
    <property type="entry name" value="CTDL_fold"/>
</dbReference>
<dbReference type="CTD" id="23601"/>
<keyword evidence="3" id="KW-0472">Membrane</keyword>
<dbReference type="Gene3D" id="3.10.100.10">
    <property type="entry name" value="Mannose-Binding Protein A, subunit A"/>
    <property type="match status" value="1"/>
</dbReference>
<keyword evidence="5" id="KW-1185">Reference proteome</keyword>
<dbReference type="InterPro" id="IPR052869">
    <property type="entry name" value="CLEC5A"/>
</dbReference>
<keyword evidence="3" id="KW-0812">Transmembrane</keyword>
<dbReference type="InterPro" id="IPR033992">
    <property type="entry name" value="NKR-like_CTLD"/>
</dbReference>
<evidence type="ECO:0000256" key="1">
    <source>
        <dbReference type="ARBA" id="ARBA00004167"/>
    </source>
</evidence>
<reference evidence="6" key="1">
    <citation type="submission" date="2025-08" db="UniProtKB">
        <authorList>
            <consortium name="RefSeq"/>
        </authorList>
    </citation>
    <scope>IDENTIFICATION</scope>
    <source>
        <tissue evidence="6">Spleen</tissue>
    </source>
</reference>
<dbReference type="OrthoDB" id="7357196at2759"/>
<dbReference type="GO" id="GO:0016020">
    <property type="term" value="C:membrane"/>
    <property type="evidence" value="ECO:0007669"/>
    <property type="project" value="UniProtKB-SubCell"/>
</dbReference>
<dbReference type="CDD" id="cd03593">
    <property type="entry name" value="CLECT_NK_receptors_like"/>
    <property type="match status" value="1"/>
</dbReference>
<proteinExistence type="predicted"/>
<comment type="subcellular location">
    <subcellularLocation>
        <location evidence="1">Membrane</location>
        <topology evidence="1">Single-pass membrane protein</topology>
    </subcellularLocation>
</comment>
<evidence type="ECO:0000313" key="5">
    <source>
        <dbReference type="Proteomes" id="UP000504623"/>
    </source>
</evidence>
<dbReference type="SMART" id="SM00034">
    <property type="entry name" value="CLECT"/>
    <property type="match status" value="1"/>
</dbReference>
<dbReference type="PANTHER" id="PTHR47536">
    <property type="entry name" value="C-TYPE LECTIN DOMAIN FAMILY 5 MEMBER A"/>
    <property type="match status" value="1"/>
</dbReference>
<dbReference type="RefSeq" id="XP_006861243.1">
    <property type="nucleotide sequence ID" value="XM_006861181.1"/>
</dbReference>
<protein>
    <submittedName>
        <fullName evidence="6">C-type lectin domain family 5 member A</fullName>
    </submittedName>
</protein>
<dbReference type="SUPFAM" id="SSF56436">
    <property type="entry name" value="C-type lectin-like"/>
    <property type="match status" value="1"/>
</dbReference>
<dbReference type="InterPro" id="IPR001304">
    <property type="entry name" value="C-type_lectin-like"/>
</dbReference>
<dbReference type="AlphaFoldDB" id="A0A9B0WLP2"/>
<dbReference type="PROSITE" id="PS50041">
    <property type="entry name" value="C_TYPE_LECTIN_2"/>
    <property type="match status" value="1"/>
</dbReference>
<dbReference type="GO" id="GO:0045087">
    <property type="term" value="P:innate immune response"/>
    <property type="evidence" value="ECO:0007669"/>
    <property type="project" value="TreeGrafter"/>
</dbReference>
<evidence type="ECO:0000259" key="4">
    <source>
        <dbReference type="PROSITE" id="PS50041"/>
    </source>
</evidence>
<dbReference type="GO" id="GO:0001618">
    <property type="term" value="F:virus receptor activity"/>
    <property type="evidence" value="ECO:0007669"/>
    <property type="project" value="TreeGrafter"/>
</dbReference>
<organism evidence="5 6">
    <name type="scientific">Chrysochloris asiatica</name>
    <name type="common">Cape golden mole</name>
    <dbReference type="NCBI Taxonomy" id="185453"/>
    <lineage>
        <taxon>Eukaryota</taxon>
        <taxon>Metazoa</taxon>
        <taxon>Chordata</taxon>
        <taxon>Craniata</taxon>
        <taxon>Vertebrata</taxon>
        <taxon>Euteleostomi</taxon>
        <taxon>Mammalia</taxon>
        <taxon>Eutheria</taxon>
        <taxon>Afrotheria</taxon>
        <taxon>Chrysochloridae</taxon>
        <taxon>Chrysochlorinae</taxon>
        <taxon>Chrysochloris</taxon>
    </lineage>
</organism>
<dbReference type="Pfam" id="PF00059">
    <property type="entry name" value="Lectin_C"/>
    <property type="match status" value="1"/>
</dbReference>
<dbReference type="GO" id="GO:0030246">
    <property type="term" value="F:carbohydrate binding"/>
    <property type="evidence" value="ECO:0007669"/>
    <property type="project" value="UniProtKB-KW"/>
</dbReference>
<keyword evidence="2" id="KW-0430">Lectin</keyword>
<evidence type="ECO:0000256" key="3">
    <source>
        <dbReference type="SAM" id="Phobius"/>
    </source>
</evidence>
<name>A0A9B0WLP2_CHRAS</name>
<dbReference type="InterPro" id="IPR016186">
    <property type="entry name" value="C-type_lectin-like/link_sf"/>
</dbReference>